<dbReference type="InterPro" id="IPR027417">
    <property type="entry name" value="P-loop_NTPase"/>
</dbReference>
<reference evidence="4" key="1">
    <citation type="submission" date="2017-02" db="EMBL/GenBank/DDBJ databases">
        <authorList>
            <person name="Varghese N."/>
            <person name="Submissions S."/>
        </authorList>
    </citation>
    <scope>NUCLEOTIDE SEQUENCE [LARGE SCALE GENOMIC DNA]</scope>
    <source>
        <strain evidence="4">ATCC 25662</strain>
    </source>
</reference>
<evidence type="ECO:0000313" key="3">
    <source>
        <dbReference type="EMBL" id="SJZ60584.1"/>
    </source>
</evidence>
<accession>A0A1T4M1I0</accession>
<dbReference type="Proteomes" id="UP000243297">
    <property type="component" value="Unassembled WGS sequence"/>
</dbReference>
<dbReference type="EMBL" id="FUWY01000002">
    <property type="protein sequence ID" value="SJZ60584.1"/>
    <property type="molecule type" value="Genomic_DNA"/>
</dbReference>
<evidence type="ECO:0000259" key="1">
    <source>
        <dbReference type="Pfam" id="PF03354"/>
    </source>
</evidence>
<dbReference type="RefSeq" id="WP_143254392.1">
    <property type="nucleotide sequence ID" value="NZ_FUWY01000002.1"/>
</dbReference>
<dbReference type="Pfam" id="PF20441">
    <property type="entry name" value="TerL_nuclease"/>
    <property type="match status" value="1"/>
</dbReference>
<dbReference type="STRING" id="118967.SAMN02745191_1134"/>
<dbReference type="GO" id="GO:0004519">
    <property type="term" value="F:endonuclease activity"/>
    <property type="evidence" value="ECO:0007669"/>
    <property type="project" value="InterPro"/>
</dbReference>
<protein>
    <submittedName>
        <fullName evidence="3">Phage terminase-like protein, large subunit, contains N-terminal HTH domain</fullName>
    </submittedName>
</protein>
<feature type="domain" description="Terminase large subunit-like ATPase" evidence="1">
    <location>
        <begin position="75"/>
        <end position="247"/>
    </location>
</feature>
<keyword evidence="4" id="KW-1185">Reference proteome</keyword>
<feature type="domain" description="Terminase large subunit-like endonuclease" evidence="2">
    <location>
        <begin position="261"/>
        <end position="537"/>
    </location>
</feature>
<dbReference type="InterPro" id="IPR046461">
    <property type="entry name" value="TerL_ATPase"/>
</dbReference>
<organism evidence="3 4">
    <name type="scientific">Anaerorhabdus furcosa</name>
    <dbReference type="NCBI Taxonomy" id="118967"/>
    <lineage>
        <taxon>Bacteria</taxon>
        <taxon>Bacillati</taxon>
        <taxon>Bacillota</taxon>
        <taxon>Erysipelotrichia</taxon>
        <taxon>Erysipelotrichales</taxon>
        <taxon>Erysipelotrichaceae</taxon>
        <taxon>Anaerorhabdus</taxon>
    </lineage>
</organism>
<dbReference type="OrthoDB" id="9760250at2"/>
<proteinExistence type="predicted"/>
<dbReference type="Pfam" id="PF03354">
    <property type="entry name" value="TerL_ATPase"/>
    <property type="match status" value="1"/>
</dbReference>
<evidence type="ECO:0000313" key="4">
    <source>
        <dbReference type="Proteomes" id="UP000243297"/>
    </source>
</evidence>
<gene>
    <name evidence="3" type="ORF">SAMN02745191_1134</name>
</gene>
<dbReference type="InterPro" id="IPR005021">
    <property type="entry name" value="Terminase_largesu-like"/>
</dbReference>
<name>A0A1T4M1I0_9FIRM</name>
<evidence type="ECO:0000259" key="2">
    <source>
        <dbReference type="Pfam" id="PF20441"/>
    </source>
</evidence>
<dbReference type="PANTHER" id="PTHR41287:SF1">
    <property type="entry name" value="PROTEIN YMFN"/>
    <property type="match status" value="1"/>
</dbReference>
<dbReference type="Gene3D" id="3.40.50.300">
    <property type="entry name" value="P-loop containing nucleotide triphosphate hydrolases"/>
    <property type="match status" value="1"/>
</dbReference>
<dbReference type="InterPro" id="IPR046462">
    <property type="entry name" value="TerL_nuclease"/>
</dbReference>
<dbReference type="PANTHER" id="PTHR41287">
    <property type="match status" value="1"/>
</dbReference>
<dbReference type="AlphaFoldDB" id="A0A1T4M1I0"/>
<sequence length="553" mass="64478">MINYIKEYWKLIDSGKEVVSKKIYKTYKYLNYCIDYQDKYSFSNKRAHHAIDFIEKYCKHSKGKMGGQPFKLELFQKAMISAIFGFVDIDGNRQYTEALYIVAKKNGKSLLASAIGVYMMIADGEAGAEVYAVATKKDQAKIIWQEAKRMIRKSPLLRKRIKTLVAELTSDYNDSTFKPLASDSDTLDGLNVHCCLADELQQWKNGKALYDIMYDGIQAREQPLFLATTTAGTVREDIYDEKYEYAEKVIDGYFDENGYVDEHFIAFIYELDSKDEWTEEKCWKKANPALGIFKKIEVLREKVNKAKSNPGLVKNLLCKEFNIRETTSDAWLSFETVDNKETYNIDDFKDVYAVGGVDLSSTVDLTCATLMWRKEEKLFVSQMYFIPEELAEKKIREDKVPYDKWEKLGFLRYSGAHKIDYADVTKWFVEMREVHGIFPLFIGYDRWSASYWIQEMESNSFNLLEVIQGAKTMSTPMKIMESDFWAKKINYNNNPILKWCLTNTVVKRDENDNIRPVKGKNQKLRIDGTVSLIDAYVVYQENYEDFMRMTEEE</sequence>